<accession>A0A3N1HGT9</accession>
<protein>
    <submittedName>
        <fullName evidence="1">Lycopene cyclase (CrtL-type)</fullName>
    </submittedName>
</protein>
<dbReference type="PANTHER" id="PTHR39757:SF5">
    <property type="entry name" value="OS02G0190600 PROTEIN"/>
    <property type="match status" value="1"/>
</dbReference>
<gene>
    <name evidence="1" type="ORF">EDD40_6973</name>
</gene>
<dbReference type="RefSeq" id="WP_123746631.1">
    <property type="nucleotide sequence ID" value="NZ_RJKM01000001.1"/>
</dbReference>
<dbReference type="PANTHER" id="PTHR39757">
    <property type="match status" value="1"/>
</dbReference>
<dbReference type="OrthoDB" id="537501at2"/>
<reference evidence="1 2" key="1">
    <citation type="submission" date="2018-11" db="EMBL/GenBank/DDBJ databases">
        <title>Sequencing the genomes of 1000 actinobacteria strains.</title>
        <authorList>
            <person name="Klenk H.-P."/>
        </authorList>
    </citation>
    <scope>NUCLEOTIDE SEQUENCE [LARGE SCALE GENOMIC DNA]</scope>
    <source>
        <strain evidence="1 2">DSM 44231</strain>
    </source>
</reference>
<keyword evidence="2" id="KW-1185">Reference proteome</keyword>
<dbReference type="Proteomes" id="UP000268727">
    <property type="component" value="Unassembled WGS sequence"/>
</dbReference>
<evidence type="ECO:0000313" key="2">
    <source>
        <dbReference type="Proteomes" id="UP000268727"/>
    </source>
</evidence>
<dbReference type="AlphaFoldDB" id="A0A3N1HGT9"/>
<comment type="caution">
    <text evidence="1">The sequence shown here is derived from an EMBL/GenBank/DDBJ whole genome shotgun (WGS) entry which is preliminary data.</text>
</comment>
<organism evidence="1 2">
    <name type="scientific">Saccharothrix texasensis</name>
    <dbReference type="NCBI Taxonomy" id="103734"/>
    <lineage>
        <taxon>Bacteria</taxon>
        <taxon>Bacillati</taxon>
        <taxon>Actinomycetota</taxon>
        <taxon>Actinomycetes</taxon>
        <taxon>Pseudonocardiales</taxon>
        <taxon>Pseudonocardiaceae</taxon>
        <taxon>Saccharothrix</taxon>
    </lineage>
</organism>
<dbReference type="SUPFAM" id="SSF51905">
    <property type="entry name" value="FAD/NAD(P)-binding domain"/>
    <property type="match status" value="1"/>
</dbReference>
<dbReference type="InterPro" id="IPR036188">
    <property type="entry name" value="FAD/NAD-bd_sf"/>
</dbReference>
<dbReference type="EMBL" id="RJKM01000001">
    <property type="protein sequence ID" value="ROP41542.1"/>
    <property type="molecule type" value="Genomic_DNA"/>
</dbReference>
<sequence>MDVVVVGGGPAGRALARACAARGLGTVLVDPNPGRLWRATYAAWVDELPADAPVAVSTSRARAVTTAEHVIGRGYAVLDNERLRWLPDGVRVVAGRVVARTERRVVLADGRVLTGRVVDASGAVGGRAAQTAVGVVVPAAVAAPFVGADEALIMDWRRPAAATTGDPTFLYAIPVSADEVLLEETSLARRPGLPLRELRLRLHARLAGHGIPVPADEERVRITLDGRARDGAFGAAAGWIHPATGYSVAAALRRAPVVADAIVEGRAVRRSGVERTVRALRLRGLEALLALPPDEVPEFFDIFFRLSGSLQRDYLGGHDDALDDLRGTVRAMLRLFGSASWVMRARLAFPVQSAKSAGTPG</sequence>
<name>A0A3N1HGT9_9PSEU</name>
<evidence type="ECO:0000313" key="1">
    <source>
        <dbReference type="EMBL" id="ROP41542.1"/>
    </source>
</evidence>
<dbReference type="Gene3D" id="3.50.50.60">
    <property type="entry name" value="FAD/NAD(P)-binding domain"/>
    <property type="match status" value="1"/>
</dbReference>
<dbReference type="Pfam" id="PF05834">
    <property type="entry name" value="Lycopene_cycl"/>
    <property type="match status" value="1"/>
</dbReference>
<proteinExistence type="predicted"/>